<accession>A0AAD6ZDR9</accession>
<feature type="compositionally biased region" description="Basic and acidic residues" evidence="1">
    <location>
        <begin position="411"/>
        <end position="420"/>
    </location>
</feature>
<keyword evidence="3" id="KW-1185">Reference proteome</keyword>
<evidence type="ECO:0000313" key="3">
    <source>
        <dbReference type="Proteomes" id="UP001218218"/>
    </source>
</evidence>
<feature type="region of interest" description="Disordered" evidence="1">
    <location>
        <begin position="411"/>
        <end position="430"/>
    </location>
</feature>
<dbReference type="AlphaFoldDB" id="A0AAD6ZDR9"/>
<evidence type="ECO:0000313" key="2">
    <source>
        <dbReference type="EMBL" id="KAJ7318073.1"/>
    </source>
</evidence>
<evidence type="ECO:0000256" key="1">
    <source>
        <dbReference type="SAM" id="MobiDB-lite"/>
    </source>
</evidence>
<proteinExistence type="predicted"/>
<feature type="region of interest" description="Disordered" evidence="1">
    <location>
        <begin position="80"/>
        <end position="102"/>
    </location>
</feature>
<name>A0AAD6ZDR9_9AGAR</name>
<feature type="compositionally biased region" description="Basic and acidic residues" evidence="1">
    <location>
        <begin position="90"/>
        <end position="102"/>
    </location>
</feature>
<dbReference type="EMBL" id="JARIHO010000059">
    <property type="protein sequence ID" value="KAJ7318073.1"/>
    <property type="molecule type" value="Genomic_DNA"/>
</dbReference>
<sequence length="489" mass="55406">MPPQPSLEGERISTEDEVWLDGDTNHVDEDHLISRLKTASDYEGIISGLGPKDTGTGWKIECPWDRRIYGQSCSEKQEEESDCDHIILGPEERKKPEKKKAPEPVFTKKENATLAQRIEILNWYHSQSTPSQTKTAENFVKKYPNLCIKQLLVSDWLKNEKKWRDQWAEVEQLGKAGAVKQIKQVEHPEVDDMLELWIAKAMCDRVHLSGEIIRLKWTRFADLVGIPEDERLALRLSKCDYSVNYLRPLNWPRCRICTKKRIEAGRRMGHSTIISNIVNGSYQLRKVSTGITPSSEDTFNMKNQWTPGSYAASKPISDVSRCNLAWRDISSQTVRNCWTKAGILPTADTTSALLSELSLEGGEDAETALLETLKALEATGIEEMINVLEEQVIEDATDEIANAVQQMHADRENREMNHGDDPDDTPAEPRPMRKEALQAVTMLARFLKDVDGSFACALELNLAKFGRETRLEQSRSLVSTSITSYFTPK</sequence>
<dbReference type="Proteomes" id="UP001218218">
    <property type="component" value="Unassembled WGS sequence"/>
</dbReference>
<comment type="caution">
    <text evidence="2">The sequence shown here is derived from an EMBL/GenBank/DDBJ whole genome shotgun (WGS) entry which is preliminary data.</text>
</comment>
<protein>
    <submittedName>
        <fullName evidence="2">Uncharacterized protein</fullName>
    </submittedName>
</protein>
<reference evidence="2" key="1">
    <citation type="submission" date="2023-03" db="EMBL/GenBank/DDBJ databases">
        <title>Massive genome expansion in bonnet fungi (Mycena s.s.) driven by repeated elements and novel gene families across ecological guilds.</title>
        <authorList>
            <consortium name="Lawrence Berkeley National Laboratory"/>
            <person name="Harder C.B."/>
            <person name="Miyauchi S."/>
            <person name="Viragh M."/>
            <person name="Kuo A."/>
            <person name="Thoen E."/>
            <person name="Andreopoulos B."/>
            <person name="Lu D."/>
            <person name="Skrede I."/>
            <person name="Drula E."/>
            <person name="Henrissat B."/>
            <person name="Morin E."/>
            <person name="Kohler A."/>
            <person name="Barry K."/>
            <person name="LaButti K."/>
            <person name="Morin E."/>
            <person name="Salamov A."/>
            <person name="Lipzen A."/>
            <person name="Mereny Z."/>
            <person name="Hegedus B."/>
            <person name="Baldrian P."/>
            <person name="Stursova M."/>
            <person name="Weitz H."/>
            <person name="Taylor A."/>
            <person name="Grigoriev I.V."/>
            <person name="Nagy L.G."/>
            <person name="Martin F."/>
            <person name="Kauserud H."/>
        </authorList>
    </citation>
    <scope>NUCLEOTIDE SEQUENCE</scope>
    <source>
        <strain evidence="2">CBHHK002</strain>
    </source>
</reference>
<gene>
    <name evidence="2" type="ORF">DFH08DRAFT_820097</name>
</gene>
<organism evidence="2 3">
    <name type="scientific">Mycena albidolilacea</name>
    <dbReference type="NCBI Taxonomy" id="1033008"/>
    <lineage>
        <taxon>Eukaryota</taxon>
        <taxon>Fungi</taxon>
        <taxon>Dikarya</taxon>
        <taxon>Basidiomycota</taxon>
        <taxon>Agaricomycotina</taxon>
        <taxon>Agaricomycetes</taxon>
        <taxon>Agaricomycetidae</taxon>
        <taxon>Agaricales</taxon>
        <taxon>Marasmiineae</taxon>
        <taxon>Mycenaceae</taxon>
        <taxon>Mycena</taxon>
    </lineage>
</organism>